<dbReference type="InterPro" id="IPR059206">
    <property type="entry name" value="Sll1717-like"/>
</dbReference>
<dbReference type="RefSeq" id="WP_378285337.1">
    <property type="nucleotide sequence ID" value="NZ_JBHSON010000043.1"/>
</dbReference>
<protein>
    <submittedName>
        <fullName evidence="1">P-loop ATPase, Sll1717 family</fullName>
    </submittedName>
</protein>
<comment type="caution">
    <text evidence="1">The sequence shown here is derived from an EMBL/GenBank/DDBJ whole genome shotgun (WGS) entry which is preliminary data.</text>
</comment>
<organism evidence="1 2">
    <name type="scientific">Actinomadura rugatobispora</name>
    <dbReference type="NCBI Taxonomy" id="1994"/>
    <lineage>
        <taxon>Bacteria</taxon>
        <taxon>Bacillati</taxon>
        <taxon>Actinomycetota</taxon>
        <taxon>Actinomycetes</taxon>
        <taxon>Streptosporangiales</taxon>
        <taxon>Thermomonosporaceae</taxon>
        <taxon>Actinomadura</taxon>
    </lineage>
</organism>
<gene>
    <name evidence="1" type="ORF">ACFPZN_28640</name>
</gene>
<reference evidence="2" key="1">
    <citation type="journal article" date="2019" name="Int. J. Syst. Evol. Microbiol.">
        <title>The Global Catalogue of Microorganisms (GCM) 10K type strain sequencing project: providing services to taxonomists for standard genome sequencing and annotation.</title>
        <authorList>
            <consortium name="The Broad Institute Genomics Platform"/>
            <consortium name="The Broad Institute Genome Sequencing Center for Infectious Disease"/>
            <person name="Wu L."/>
            <person name="Ma J."/>
        </authorList>
    </citation>
    <scope>NUCLEOTIDE SEQUENCE [LARGE SCALE GENOMIC DNA]</scope>
    <source>
        <strain evidence="2">KCTC 42087</strain>
    </source>
</reference>
<sequence>MVGASVVERLYFGRDDAERDLADGLLRSGFQETAAYGVAMSGRKMLVIGRKGVGKSAICVLLAADGAHPGGTVLITPDDTAGEEIRRFELQGLPGDTAKSLIWRYVFAVHAARHVVRHAGTHGRRTPKSVRTLRRFLKANQEWLDESLSDRIVKGVRGLQGALSLEAFGFGAGVELTRVKSEGARASHQLAVIEKGVAAAFDDLGCAEAHPPLLLLVDQLEQVWSAERESNSMVIGLLLAARHVSGLYGRALNCLLFLRSDIYDSLSFGEGDKFRSDELRITWTETELEALALRRAGVSLGEDLTAQRLWGEIFPRTVNGEPTVSYLFTRALPRPRDIIQYLNGCQSTAMANGHRDRILESDVLEATRQFSEWKMIDLVQEYLVAHPFLERLFPLFQNSGYVVTRTALETRFLPVARALHREFPAYAHGLTLPGILTVLYEVGFLGVRRGNDVVYSGGPWPSVQPHEEEFHIHPCFRAALGATTAAGLGVYNRRLAESIQGQIVTGDVTILRSTRTSRPSREFGLLQRVRRACRTILDLTGRADGLPAEVRSEISHQLARILHDAECAEEWEEYTVLQSAAEFFRELSARLHEQALSDGTLILARRLDEEARRLTRAEGGYMGGGSGDSY</sequence>
<dbReference type="NCBIfam" id="NF047389">
    <property type="entry name" value="ATPase_Sll1717"/>
    <property type="match status" value="1"/>
</dbReference>
<evidence type="ECO:0000313" key="2">
    <source>
        <dbReference type="Proteomes" id="UP001596074"/>
    </source>
</evidence>
<name>A0ABW1A6J3_9ACTN</name>
<proteinExistence type="predicted"/>
<accession>A0ABW1A6J3</accession>
<keyword evidence="2" id="KW-1185">Reference proteome</keyword>
<dbReference type="EMBL" id="JBHSON010000043">
    <property type="protein sequence ID" value="MFC5749609.1"/>
    <property type="molecule type" value="Genomic_DNA"/>
</dbReference>
<dbReference type="Proteomes" id="UP001596074">
    <property type="component" value="Unassembled WGS sequence"/>
</dbReference>
<evidence type="ECO:0000313" key="1">
    <source>
        <dbReference type="EMBL" id="MFC5749609.1"/>
    </source>
</evidence>